<feature type="signal peptide" evidence="1">
    <location>
        <begin position="1"/>
        <end position="21"/>
    </location>
</feature>
<feature type="chain" id="PRO_5015673289" description="Protein Atu4866" evidence="1">
    <location>
        <begin position="22"/>
        <end position="128"/>
    </location>
</feature>
<keyword evidence="1" id="KW-0732">Signal</keyword>
<comment type="caution">
    <text evidence="2">The sequence shown here is derived from an EMBL/GenBank/DDBJ whole genome shotgun (WGS) entry which is preliminary data.</text>
</comment>
<sequence length="128" mass="13860">MTDTRMSIAVAMALGAGAAGACNAVAMAAAAPSATPTRTSLPEQAPMQTHPYVGMWVTGDGRIRQALLANGRYDEARDARQSAYQGRYEVTGSTIRYWDDTGFTADGHFVTQDELHHGGMIFHRQRQD</sequence>
<accession>A0A2S7D378</accession>
<dbReference type="Gene3D" id="2.40.128.290">
    <property type="entry name" value="Uncharacterised protein Atu4866, PF11512"/>
    <property type="match status" value="1"/>
</dbReference>
<dbReference type="InterPro" id="IPR020955">
    <property type="entry name" value="Uncharacterised_Atu4866"/>
</dbReference>
<dbReference type="Pfam" id="PF11512">
    <property type="entry name" value="Atu4866"/>
    <property type="match status" value="1"/>
</dbReference>
<evidence type="ECO:0008006" key="4">
    <source>
        <dbReference type="Google" id="ProtNLM"/>
    </source>
</evidence>
<keyword evidence="3" id="KW-1185">Reference proteome</keyword>
<organism evidence="2 3">
    <name type="scientific">Xanthomonas pisi</name>
    <dbReference type="NCBI Taxonomy" id="56457"/>
    <lineage>
        <taxon>Bacteria</taxon>
        <taxon>Pseudomonadati</taxon>
        <taxon>Pseudomonadota</taxon>
        <taxon>Gammaproteobacteria</taxon>
        <taxon>Lysobacterales</taxon>
        <taxon>Lysobacteraceae</taxon>
        <taxon>Xanthomonas</taxon>
    </lineage>
</organism>
<dbReference type="EMBL" id="MDEI01000008">
    <property type="protein sequence ID" value="PPU68292.1"/>
    <property type="molecule type" value="Genomic_DNA"/>
</dbReference>
<dbReference type="OrthoDB" id="9810893at2"/>
<protein>
    <recommendedName>
        <fullName evidence="4">Protein Atu4866</fullName>
    </recommendedName>
</protein>
<name>A0A2S7D378_9XANT</name>
<dbReference type="Proteomes" id="UP000238191">
    <property type="component" value="Unassembled WGS sequence"/>
</dbReference>
<dbReference type="PROSITE" id="PS51257">
    <property type="entry name" value="PROKAR_LIPOPROTEIN"/>
    <property type="match status" value="1"/>
</dbReference>
<dbReference type="InterPro" id="IPR038646">
    <property type="entry name" value="Atu4866-like_sf"/>
</dbReference>
<dbReference type="AlphaFoldDB" id="A0A2S7D378"/>
<evidence type="ECO:0000256" key="1">
    <source>
        <dbReference type="SAM" id="SignalP"/>
    </source>
</evidence>
<gene>
    <name evidence="2" type="ORF">XpiCFBP4643_11825</name>
</gene>
<evidence type="ECO:0000313" key="2">
    <source>
        <dbReference type="EMBL" id="PPU68292.1"/>
    </source>
</evidence>
<reference evidence="3" key="1">
    <citation type="submission" date="2016-08" db="EMBL/GenBank/DDBJ databases">
        <authorList>
            <person name="Merda D."/>
            <person name="Briand M."/>
            <person name="Taghouti G."/>
            <person name="Carrere S."/>
            <person name="Gouzy J."/>
            <person name="Portier P."/>
            <person name="Jacques M.-A."/>
            <person name="Fischer-Le Saux M."/>
        </authorList>
    </citation>
    <scope>NUCLEOTIDE SEQUENCE [LARGE SCALE GENOMIC DNA]</scope>
    <source>
        <strain evidence="3">CFBP4643</strain>
    </source>
</reference>
<evidence type="ECO:0000313" key="3">
    <source>
        <dbReference type="Proteomes" id="UP000238191"/>
    </source>
</evidence>
<proteinExistence type="predicted"/>